<dbReference type="HAMAP" id="MF_01325_B">
    <property type="entry name" value="Ribosomal_uL3_B"/>
    <property type="match status" value="1"/>
</dbReference>
<keyword evidence="3 8" id="KW-0699">rRNA-binding</keyword>
<dbReference type="GO" id="GO:0022625">
    <property type="term" value="C:cytosolic large ribosomal subunit"/>
    <property type="evidence" value="ECO:0007669"/>
    <property type="project" value="TreeGrafter"/>
</dbReference>
<evidence type="ECO:0000313" key="12">
    <source>
        <dbReference type="EMBL" id="BAW80029.1"/>
    </source>
</evidence>
<dbReference type="RefSeq" id="WP_096526616.1">
    <property type="nucleotide sequence ID" value="NZ_AP014836.1"/>
</dbReference>
<evidence type="ECO:0000256" key="11">
    <source>
        <dbReference type="SAM" id="MobiDB-lite"/>
    </source>
</evidence>
<dbReference type="InterPro" id="IPR019927">
    <property type="entry name" value="Ribosomal_uL3_bac/org-type"/>
</dbReference>
<evidence type="ECO:0000256" key="4">
    <source>
        <dbReference type="ARBA" id="ARBA00022884"/>
    </source>
</evidence>
<keyword evidence="5 8" id="KW-0689">Ribosomal protein</keyword>
<dbReference type="GO" id="GO:0003735">
    <property type="term" value="F:structural constituent of ribosome"/>
    <property type="evidence" value="ECO:0007669"/>
    <property type="project" value="UniProtKB-UniRule"/>
</dbReference>
<dbReference type="InterPro" id="IPR000597">
    <property type="entry name" value="Ribosomal_uL3"/>
</dbReference>
<evidence type="ECO:0000256" key="3">
    <source>
        <dbReference type="ARBA" id="ARBA00022730"/>
    </source>
</evidence>
<keyword evidence="2 8" id="KW-0488">Methylation</keyword>
<comment type="subunit">
    <text evidence="8 10">Part of the 50S ribosomal subunit. Forms a cluster with proteins L14 and L19.</text>
</comment>
<dbReference type="PANTHER" id="PTHR11229">
    <property type="entry name" value="50S RIBOSOMAL PROTEIN L3"/>
    <property type="match status" value="1"/>
</dbReference>
<proteinExistence type="inferred from homology"/>
<feature type="region of interest" description="Disordered" evidence="11">
    <location>
        <begin position="133"/>
        <end position="152"/>
    </location>
</feature>
<evidence type="ECO:0000256" key="5">
    <source>
        <dbReference type="ARBA" id="ARBA00022980"/>
    </source>
</evidence>
<dbReference type="FunFam" id="3.30.160.810:FF:000001">
    <property type="entry name" value="50S ribosomal protein L3"/>
    <property type="match status" value="1"/>
</dbReference>
<evidence type="ECO:0000313" key="13">
    <source>
        <dbReference type="Proteomes" id="UP000243679"/>
    </source>
</evidence>
<feature type="modified residue" description="N5-methylglutamine" evidence="8">
    <location>
        <position position="154"/>
    </location>
</feature>
<gene>
    <name evidence="8" type="primary">rplC</name>
    <name evidence="12" type="ORF">TAO_0659</name>
</gene>
<dbReference type="NCBIfam" id="TIGR03625">
    <property type="entry name" value="L3_bact"/>
    <property type="match status" value="1"/>
</dbReference>
<dbReference type="GO" id="GO:0019843">
    <property type="term" value="F:rRNA binding"/>
    <property type="evidence" value="ECO:0007669"/>
    <property type="project" value="UniProtKB-UniRule"/>
</dbReference>
<protein>
    <recommendedName>
        <fullName evidence="7 8">Large ribosomal subunit protein uL3</fullName>
    </recommendedName>
</protein>
<evidence type="ECO:0000256" key="8">
    <source>
        <dbReference type="HAMAP-Rule" id="MF_01325"/>
    </source>
</evidence>
<dbReference type="GO" id="GO:0006412">
    <property type="term" value="P:translation"/>
    <property type="evidence" value="ECO:0007669"/>
    <property type="project" value="UniProtKB-UniRule"/>
</dbReference>
<keyword evidence="6 8" id="KW-0687">Ribonucleoprotein</keyword>
<dbReference type="EMBL" id="AP014836">
    <property type="protein sequence ID" value="BAW80029.1"/>
    <property type="molecule type" value="Genomic_DNA"/>
</dbReference>
<comment type="PTM">
    <text evidence="8">Methylated by PrmB.</text>
</comment>
<comment type="similarity">
    <text evidence="1 8 9">Belongs to the universal ribosomal protein uL3 family.</text>
</comment>
<evidence type="ECO:0000256" key="6">
    <source>
        <dbReference type="ARBA" id="ARBA00023274"/>
    </source>
</evidence>
<dbReference type="SUPFAM" id="SSF50447">
    <property type="entry name" value="Translation proteins"/>
    <property type="match status" value="1"/>
</dbReference>
<dbReference type="FunFam" id="2.40.30.10:FF:000004">
    <property type="entry name" value="50S ribosomal protein L3"/>
    <property type="match status" value="1"/>
</dbReference>
<accession>A0A1Q2SLP5</accession>
<dbReference type="PROSITE" id="PS00474">
    <property type="entry name" value="RIBOSOMAL_L3"/>
    <property type="match status" value="1"/>
</dbReference>
<dbReference type="KEGG" id="ntt:TAO_0659"/>
<dbReference type="AlphaFoldDB" id="A0A1Q2SLP5"/>
<dbReference type="InterPro" id="IPR009000">
    <property type="entry name" value="Transl_B-barrel_sf"/>
</dbReference>
<evidence type="ECO:0000256" key="7">
    <source>
        <dbReference type="ARBA" id="ARBA00035243"/>
    </source>
</evidence>
<organism evidence="12 13">
    <name type="scientific">Candidatus Nitrosoglobus terrae</name>
    <dbReference type="NCBI Taxonomy" id="1630141"/>
    <lineage>
        <taxon>Bacteria</taxon>
        <taxon>Pseudomonadati</taxon>
        <taxon>Pseudomonadota</taxon>
        <taxon>Gammaproteobacteria</taxon>
        <taxon>Chromatiales</taxon>
        <taxon>Chromatiaceae</taxon>
        <taxon>Candidatus Nitrosoglobus</taxon>
    </lineage>
</organism>
<sequence>MAMGLVGRKVGMTRIFTDDGESISVTVIEVIRSQVSQIKTMERDGYRAAQVAVTIDERYYSRVTKPLRGHFAKGGVEPGKKLYEFRLRDGEGEDIRVSESLNVGFEAGQKVDVTGTTKGRGFAGVIKRHHFGGGSASHGNSLSHRAPGSIGQCQTPGRVFKGKKMAGHMGNVRRTVQNLELVRMDQDRQFLLIKGAVPGSMGSDVIVKLANKAKLKAAAK</sequence>
<dbReference type="Gene3D" id="2.40.30.10">
    <property type="entry name" value="Translation factors"/>
    <property type="match status" value="1"/>
</dbReference>
<evidence type="ECO:0000256" key="2">
    <source>
        <dbReference type="ARBA" id="ARBA00022481"/>
    </source>
</evidence>
<dbReference type="PANTHER" id="PTHR11229:SF16">
    <property type="entry name" value="LARGE RIBOSOMAL SUBUNIT PROTEIN UL3C"/>
    <property type="match status" value="1"/>
</dbReference>
<keyword evidence="13" id="KW-1185">Reference proteome</keyword>
<keyword evidence="4 8" id="KW-0694">RNA-binding</keyword>
<name>A0A1Q2SLP5_9GAMM</name>
<dbReference type="Proteomes" id="UP000243679">
    <property type="component" value="Chromosome"/>
</dbReference>
<reference evidence="12 13" key="1">
    <citation type="journal article" date="2017" name="ISME J.">
        <title>An acid-tolerant ammonia-oxidizing ?-proteobacterium from soil.</title>
        <authorList>
            <person name="Hayatsu M."/>
            <person name="Tago K."/>
            <person name="Uchiyama I."/>
            <person name="Toyoda A."/>
            <person name="Wang Y."/>
            <person name="Shimomura Y."/>
            <person name="Okubo T."/>
            <person name="Kurisu F."/>
            <person name="Hirono Y."/>
            <person name="Nonaka K."/>
            <person name="Akiyama H."/>
            <person name="Itoh T."/>
            <person name="Takami H."/>
        </authorList>
    </citation>
    <scope>NUCLEOTIDE SEQUENCE [LARGE SCALE GENOMIC DNA]</scope>
    <source>
        <strain evidence="12 13">TAO100</strain>
    </source>
</reference>
<dbReference type="Pfam" id="PF00297">
    <property type="entry name" value="Ribosomal_L3"/>
    <property type="match status" value="1"/>
</dbReference>
<evidence type="ECO:0000256" key="10">
    <source>
        <dbReference type="RuleBase" id="RU003906"/>
    </source>
</evidence>
<comment type="function">
    <text evidence="8 10">One of the primary rRNA binding proteins, it binds directly near the 3'-end of the 23S rRNA, where it nucleates assembly of the 50S subunit.</text>
</comment>
<evidence type="ECO:0000256" key="1">
    <source>
        <dbReference type="ARBA" id="ARBA00006540"/>
    </source>
</evidence>
<evidence type="ECO:0000256" key="9">
    <source>
        <dbReference type="RuleBase" id="RU003905"/>
    </source>
</evidence>
<dbReference type="Gene3D" id="3.30.160.810">
    <property type="match status" value="1"/>
</dbReference>
<dbReference type="OrthoDB" id="9806135at2"/>
<dbReference type="InterPro" id="IPR019926">
    <property type="entry name" value="Ribosomal_uL3_CS"/>
</dbReference>